<feature type="compositionally biased region" description="Basic and acidic residues" evidence="1">
    <location>
        <begin position="124"/>
        <end position="140"/>
    </location>
</feature>
<keyword evidence="4" id="KW-1185">Reference proteome</keyword>
<reference evidence="3" key="1">
    <citation type="submission" date="2025-08" db="UniProtKB">
        <authorList>
            <consortium name="Ensembl"/>
        </authorList>
    </citation>
    <scope>IDENTIFICATION</scope>
</reference>
<evidence type="ECO:0000259" key="2">
    <source>
        <dbReference type="Pfam" id="PF00194"/>
    </source>
</evidence>
<feature type="domain" description="Alpha-carbonic anhydrase" evidence="2">
    <location>
        <begin position="57"/>
        <end position="120"/>
    </location>
</feature>
<reference evidence="3" key="2">
    <citation type="submission" date="2025-09" db="UniProtKB">
        <authorList>
            <consortium name="Ensembl"/>
        </authorList>
    </citation>
    <scope>IDENTIFICATION</scope>
</reference>
<protein>
    <submittedName>
        <fullName evidence="3">Carbonic anhydrase 5A</fullName>
    </submittedName>
</protein>
<dbReference type="AlphaFoldDB" id="A0A8C6F177"/>
<dbReference type="Ensembl" id="ENSMMNT00015002115.1">
    <property type="protein sequence ID" value="ENSMMNP00015001917.1"/>
    <property type="gene ID" value="ENSMMNG00015001464.1"/>
</dbReference>
<organism evidence="3 4">
    <name type="scientific">Monodon monoceros</name>
    <name type="common">Narwhal</name>
    <name type="synonym">Ceratodon monodon</name>
    <dbReference type="NCBI Taxonomy" id="40151"/>
    <lineage>
        <taxon>Eukaryota</taxon>
        <taxon>Metazoa</taxon>
        <taxon>Chordata</taxon>
        <taxon>Craniata</taxon>
        <taxon>Vertebrata</taxon>
        <taxon>Euteleostomi</taxon>
        <taxon>Mammalia</taxon>
        <taxon>Eutheria</taxon>
        <taxon>Laurasiatheria</taxon>
        <taxon>Artiodactyla</taxon>
        <taxon>Whippomorpha</taxon>
        <taxon>Cetacea</taxon>
        <taxon>Odontoceti</taxon>
        <taxon>Monodontidae</taxon>
        <taxon>Monodon</taxon>
    </lineage>
</organism>
<proteinExistence type="predicted"/>
<evidence type="ECO:0000256" key="1">
    <source>
        <dbReference type="SAM" id="MobiDB-lite"/>
    </source>
</evidence>
<dbReference type="InterPro" id="IPR036398">
    <property type="entry name" value="CA_dom_sf"/>
</dbReference>
<dbReference type="GeneTree" id="ENSGT00940000162066"/>
<sequence>MLRLLGSGRSHPKSSGLSVLVKQMWGTLRNHSLTPERWCSQGACAQTKRNDALHALWKGPASVPRGARQSPINIRWKDSVYDPRLKPLRVSYDSAACLYVWNTGYLFQVEFDDSTEGSAASSSLERREIPKLHRSRDGRGRLGGGRRVFKGRAGGPGPLPALLPAARLPGLLDVSGLPDHASALVGHLDHPQEAH</sequence>
<dbReference type="InterPro" id="IPR001148">
    <property type="entry name" value="CA_dom"/>
</dbReference>
<evidence type="ECO:0000313" key="3">
    <source>
        <dbReference type="Ensembl" id="ENSMMNP00015001917.1"/>
    </source>
</evidence>
<accession>A0A8C6F177</accession>
<dbReference type="Gene3D" id="3.10.200.10">
    <property type="entry name" value="Alpha carbonic anhydrase"/>
    <property type="match status" value="1"/>
</dbReference>
<feature type="region of interest" description="Disordered" evidence="1">
    <location>
        <begin position="117"/>
        <end position="155"/>
    </location>
</feature>
<feature type="compositionally biased region" description="Gly residues" evidence="1">
    <location>
        <begin position="141"/>
        <end position="155"/>
    </location>
</feature>
<dbReference type="Pfam" id="PF00194">
    <property type="entry name" value="Carb_anhydrase"/>
    <property type="match status" value="1"/>
</dbReference>
<evidence type="ECO:0000313" key="4">
    <source>
        <dbReference type="Proteomes" id="UP000694561"/>
    </source>
</evidence>
<dbReference type="Proteomes" id="UP000694561">
    <property type="component" value="Unplaced"/>
</dbReference>
<dbReference type="SUPFAM" id="SSF51069">
    <property type="entry name" value="Carbonic anhydrase"/>
    <property type="match status" value="1"/>
</dbReference>
<name>A0A8C6F177_MONMO</name>
<gene>
    <name evidence="3" type="primary">CA5A</name>
</gene>